<feature type="chain" id="PRO_5045759047" evidence="2">
    <location>
        <begin position="31"/>
        <end position="333"/>
    </location>
</feature>
<name>A0ABT0DR26_9HYPH</name>
<dbReference type="CDD" id="cd07012">
    <property type="entry name" value="PBP2_Bug_TTT"/>
    <property type="match status" value="1"/>
</dbReference>
<comment type="similarity">
    <text evidence="1">Belongs to the UPF0065 (bug) family.</text>
</comment>
<dbReference type="SUPFAM" id="SSF53850">
    <property type="entry name" value="Periplasmic binding protein-like II"/>
    <property type="match status" value="1"/>
</dbReference>
<dbReference type="InterPro" id="IPR005064">
    <property type="entry name" value="BUG"/>
</dbReference>
<dbReference type="Gene3D" id="3.40.190.150">
    <property type="entry name" value="Bordetella uptake gene, domain 1"/>
    <property type="match status" value="1"/>
</dbReference>
<feature type="signal peptide" evidence="2">
    <location>
        <begin position="1"/>
        <end position="30"/>
    </location>
</feature>
<organism evidence="3 4">
    <name type="scientific">Ancylobacter koreensis</name>
    <dbReference type="NCBI Taxonomy" id="266121"/>
    <lineage>
        <taxon>Bacteria</taxon>
        <taxon>Pseudomonadati</taxon>
        <taxon>Pseudomonadota</taxon>
        <taxon>Alphaproteobacteria</taxon>
        <taxon>Hyphomicrobiales</taxon>
        <taxon>Xanthobacteraceae</taxon>
        <taxon>Ancylobacter</taxon>
    </lineage>
</organism>
<dbReference type="Proteomes" id="UP001202867">
    <property type="component" value="Unassembled WGS sequence"/>
</dbReference>
<sequence>MIATHLSRRLLLAGVAAAAGLASGILPAGAVEPRAPTGPIEVTVGTSAGGTPDVMMRRMAQVLQQTGIVKEPPIVVVNRTGGSWMVASNYVLGKAGDENTYLAIAQPMLTTPITQGLPNTFEKLTPLALFVQADLVVAVRPEFEAKSFKELVEIAKKKPRSVRQAGAQVGSTDYMVTGLIQKAGGVEINYIPFDGGGSAQTAFLGGNVDMIVLTIDEALPLQKAGKARILGVLNEKRRTDAELKDIPTAREQGFDVVWGQAWGLMGAANLDPAVVAWWDDKLGKMVQTPEWKKMIADNYLRSEYTDSAQTKVLLKKIYEDHLALLRTLGLSKQ</sequence>
<keyword evidence="4" id="KW-1185">Reference proteome</keyword>
<dbReference type="Gene3D" id="3.40.190.10">
    <property type="entry name" value="Periplasmic binding protein-like II"/>
    <property type="match status" value="1"/>
</dbReference>
<evidence type="ECO:0000313" key="4">
    <source>
        <dbReference type="Proteomes" id="UP001202867"/>
    </source>
</evidence>
<dbReference type="InterPro" id="IPR042100">
    <property type="entry name" value="Bug_dom1"/>
</dbReference>
<reference evidence="4" key="2">
    <citation type="submission" date="2023-07" db="EMBL/GenBank/DDBJ databases">
        <title>Ancylobacter moscoviensis sp. nov., facultatively methylotrophic bacteria from activated sludge and the reclassification of Starkeya novella (Starkey 1934) Kelly et al. 2000 as Ancylobacter novellus comb. nov., Starkeya koreensis Im et al. 2006 as Ancylobacter koreensis comb.nov., Angulomicrobium tetraedrale Vasil'eva et al. 1986 as Ancylobacter tetraedralis comb. nov., Angulomicrobium amanitiforme Fritz et al. 2004 as Ancylobacter amanitiformis comb. nov. and Methylorhabdus multivorans Doronina et al. 1996 as Ancylobacter multivorans comb. nov. and emended description of the genus Ancylobacter.</title>
        <authorList>
            <person name="Doronina N."/>
            <person name="Chemodurova A."/>
            <person name="Grouzdev D."/>
            <person name="Koziaeva V."/>
            <person name="Shi W."/>
            <person name="Wu L."/>
            <person name="Kaparullina E."/>
        </authorList>
    </citation>
    <scope>NUCLEOTIDE SEQUENCE [LARGE SCALE GENOMIC DNA]</scope>
    <source>
        <strain evidence="4">Jip08</strain>
    </source>
</reference>
<keyword evidence="2" id="KW-0732">Signal</keyword>
<accession>A0ABT0DR26</accession>
<dbReference type="InterPro" id="IPR006311">
    <property type="entry name" value="TAT_signal"/>
</dbReference>
<dbReference type="PANTHER" id="PTHR42928">
    <property type="entry name" value="TRICARBOXYLATE-BINDING PROTEIN"/>
    <property type="match status" value="1"/>
</dbReference>
<evidence type="ECO:0000313" key="3">
    <source>
        <dbReference type="EMBL" id="MCK0209715.1"/>
    </source>
</evidence>
<dbReference type="PANTHER" id="PTHR42928:SF3">
    <property type="entry name" value="UPF0065 PROTEIN YFLP"/>
    <property type="match status" value="1"/>
</dbReference>
<comment type="caution">
    <text evidence="3">The sequence shown here is derived from an EMBL/GenBank/DDBJ whole genome shotgun (WGS) entry which is preliminary data.</text>
</comment>
<protein>
    <submittedName>
        <fullName evidence="3">Tripartite tricarboxylate transporter substrate binding protein</fullName>
    </submittedName>
</protein>
<dbReference type="Pfam" id="PF03401">
    <property type="entry name" value="TctC"/>
    <property type="match status" value="1"/>
</dbReference>
<dbReference type="PIRSF" id="PIRSF017082">
    <property type="entry name" value="YflP"/>
    <property type="match status" value="1"/>
</dbReference>
<reference evidence="3 4" key="1">
    <citation type="submission" date="2022-04" db="EMBL/GenBank/DDBJ databases">
        <authorList>
            <person name="Grouzdev D.S."/>
            <person name="Pantiukh K.S."/>
            <person name="Krutkina M.S."/>
        </authorList>
    </citation>
    <scope>NUCLEOTIDE SEQUENCE [LARGE SCALE GENOMIC DNA]</scope>
    <source>
        <strain evidence="3 4">Jip08</strain>
    </source>
</reference>
<dbReference type="RefSeq" id="WP_247202214.1">
    <property type="nucleotide sequence ID" value="NZ_JALKCG010000008.1"/>
</dbReference>
<gene>
    <name evidence="3" type="ORF">MWN33_16905</name>
</gene>
<evidence type="ECO:0000256" key="2">
    <source>
        <dbReference type="SAM" id="SignalP"/>
    </source>
</evidence>
<proteinExistence type="inferred from homology"/>
<dbReference type="PROSITE" id="PS51318">
    <property type="entry name" value="TAT"/>
    <property type="match status" value="1"/>
</dbReference>
<dbReference type="EMBL" id="JALKCG010000008">
    <property type="protein sequence ID" value="MCK0209715.1"/>
    <property type="molecule type" value="Genomic_DNA"/>
</dbReference>
<evidence type="ECO:0000256" key="1">
    <source>
        <dbReference type="ARBA" id="ARBA00006987"/>
    </source>
</evidence>